<dbReference type="RefSeq" id="XP_001794365.1">
    <property type="nucleotide sequence ID" value="XM_001794313.1"/>
</dbReference>
<feature type="region of interest" description="Disordered" evidence="1">
    <location>
        <begin position="60"/>
        <end position="97"/>
    </location>
</feature>
<dbReference type="Proteomes" id="UP000663193">
    <property type="component" value="Chromosome 3"/>
</dbReference>
<reference evidence="3" key="1">
    <citation type="journal article" date="2021" name="BMC Genomics">
        <title>Chromosome-level genome assembly and manually-curated proteome of model necrotroph Parastagonospora nodorum Sn15 reveals a genome-wide trove of candidate effector homologs, and redundancy of virulence-related functions within an accessory chromosome.</title>
        <authorList>
            <person name="Bertazzoni S."/>
            <person name="Jones D.A.B."/>
            <person name="Phan H.T."/>
            <person name="Tan K.-C."/>
            <person name="Hane J.K."/>
        </authorList>
    </citation>
    <scope>NUCLEOTIDE SEQUENCE [LARGE SCALE GENOMIC DNA]</scope>
    <source>
        <strain evidence="3">SN15 / ATCC MYA-4574 / FGSC 10173)</strain>
    </source>
</reference>
<feature type="region of interest" description="Disordered" evidence="1">
    <location>
        <begin position="245"/>
        <end position="322"/>
    </location>
</feature>
<dbReference type="EMBL" id="CP069025">
    <property type="protein sequence ID" value="QRC93619.1"/>
    <property type="molecule type" value="Genomic_DNA"/>
</dbReference>
<dbReference type="VEuPathDB" id="FungiDB:JI435_038200"/>
<name>A0A7U2EZ75_PHANO</name>
<feature type="compositionally biased region" description="Polar residues" evidence="1">
    <location>
        <begin position="10"/>
        <end position="22"/>
    </location>
</feature>
<evidence type="ECO:0000313" key="3">
    <source>
        <dbReference type="Proteomes" id="UP000663193"/>
    </source>
</evidence>
<feature type="compositionally biased region" description="Acidic residues" evidence="1">
    <location>
        <begin position="295"/>
        <end position="305"/>
    </location>
</feature>
<gene>
    <name evidence="2" type="ORF">JI435_038200</name>
</gene>
<dbReference type="AlphaFoldDB" id="A0A7U2EZ75"/>
<evidence type="ECO:0000313" key="2">
    <source>
        <dbReference type="EMBL" id="QRC93619.1"/>
    </source>
</evidence>
<accession>A0A7U2EZ75</accession>
<dbReference type="OrthoDB" id="3779071at2759"/>
<keyword evidence="3" id="KW-1185">Reference proteome</keyword>
<evidence type="ECO:0000256" key="1">
    <source>
        <dbReference type="SAM" id="MobiDB-lite"/>
    </source>
</evidence>
<feature type="region of interest" description="Disordered" evidence="1">
    <location>
        <begin position="1"/>
        <end position="42"/>
    </location>
</feature>
<sequence length="573" mass="64332">MVRIKREPRSGNNPHMTPSMGTPQRPITIDEGPVDFGAAPAMTGEPSMVLESLRERMARVERGQGLGGGKREAGTKVKSEDMETGPRPMTSGLFGKGAAKGYGKEVKHETDSMEVDNTVHDLGVPYPTGPLFYGTTAATAATEKAARRKAKIDQRKKTRDAKLRRWSDAERTREIIMSRLSDPERTVFDLALGETIQSLEAADQRGKKQRKKEMSRLYRALEIVRDLPLFREIWNTDVDRSLPKANKDLSRARRPAKKQALPRLGRLGSEAVERKPLDDDASSTLAEAASGLAIDNDDDDDDDMTPEMPVSSHPAPRTFGRMPSTESQVLVKNELSMDVAITTGNPKQFHQKHASIWEHHESAMRRHFQSKGFLQAVYSTKLAIQKKGFQVQAANEIQVEEARRITEKHLDGDTRTCITDFGGTAFDTEEFPTDRLWELSSTKLWHYYQDGDSWDQLGWIPGGYLRIRQLRAPRKKENTFQAEVVVEFGASTFTAPQVTMPLFTNSESLEFLAQHCDHYRKQEAVVRLRFFQGGHVQVVFPAAHLIKMDNGCDPRRAHGQLVEFAGVFMGKAD</sequence>
<proteinExistence type="predicted"/>
<dbReference type="KEGG" id="pno:SNOG_03820"/>
<organism evidence="2 3">
    <name type="scientific">Phaeosphaeria nodorum (strain SN15 / ATCC MYA-4574 / FGSC 10173)</name>
    <name type="common">Glume blotch fungus</name>
    <name type="synonym">Parastagonospora nodorum</name>
    <dbReference type="NCBI Taxonomy" id="321614"/>
    <lineage>
        <taxon>Eukaryota</taxon>
        <taxon>Fungi</taxon>
        <taxon>Dikarya</taxon>
        <taxon>Ascomycota</taxon>
        <taxon>Pezizomycotina</taxon>
        <taxon>Dothideomycetes</taxon>
        <taxon>Pleosporomycetidae</taxon>
        <taxon>Pleosporales</taxon>
        <taxon>Pleosporineae</taxon>
        <taxon>Phaeosphaeriaceae</taxon>
        <taxon>Parastagonospora</taxon>
    </lineage>
</organism>
<protein>
    <submittedName>
        <fullName evidence="2">Uncharacterized protein</fullName>
    </submittedName>
</protein>
<feature type="compositionally biased region" description="Basic and acidic residues" evidence="1">
    <location>
        <begin position="69"/>
        <end position="81"/>
    </location>
</feature>